<evidence type="ECO:0000256" key="2">
    <source>
        <dbReference type="SAM" id="MobiDB-lite"/>
    </source>
</evidence>
<name>A0A2V5H088_ASPV1</name>
<evidence type="ECO:0000256" key="1">
    <source>
        <dbReference type="SAM" id="Coils"/>
    </source>
</evidence>
<feature type="compositionally biased region" description="Basic residues" evidence="2">
    <location>
        <begin position="284"/>
        <end position="294"/>
    </location>
</feature>
<keyword evidence="4" id="KW-1185">Reference proteome</keyword>
<gene>
    <name evidence="3" type="ORF">BO99DRAFT_464625</name>
</gene>
<evidence type="ECO:0000313" key="3">
    <source>
        <dbReference type="EMBL" id="PYI16911.1"/>
    </source>
</evidence>
<keyword evidence="1" id="KW-0175">Coiled coil</keyword>
<dbReference type="Proteomes" id="UP000249829">
    <property type="component" value="Unassembled WGS sequence"/>
</dbReference>
<proteinExistence type="predicted"/>
<dbReference type="EMBL" id="KZ825163">
    <property type="protein sequence ID" value="PYI16911.1"/>
    <property type="molecule type" value="Genomic_DNA"/>
</dbReference>
<feature type="coiled-coil region" evidence="1">
    <location>
        <begin position="124"/>
        <end position="151"/>
    </location>
</feature>
<accession>A0A2V5H088</accession>
<organism evidence="3 4">
    <name type="scientific">Aspergillus violaceofuscus (strain CBS 115571)</name>
    <dbReference type="NCBI Taxonomy" id="1450538"/>
    <lineage>
        <taxon>Eukaryota</taxon>
        <taxon>Fungi</taxon>
        <taxon>Dikarya</taxon>
        <taxon>Ascomycota</taxon>
        <taxon>Pezizomycotina</taxon>
        <taxon>Eurotiomycetes</taxon>
        <taxon>Eurotiomycetidae</taxon>
        <taxon>Eurotiales</taxon>
        <taxon>Aspergillaceae</taxon>
        <taxon>Aspergillus</taxon>
    </lineage>
</organism>
<sequence length="294" mass="34686">MCKRTKKYIRTENKEPQIKEKLDDIMALTCQRSPWVKGLKFENTSFTDIPTVIEYLEKARIERSREEFTQLVDLVAGRIPAKSNGKDLHYEHVLSKFLAYLETVRPDFDTFKNTTTYDTKWGALLDARWRIEKHQETVREVETQLRGWGERGQRLLHMYAYFTRFWADSLRKIFNDNYSYEECVIRLNRAVLGRQTKIDGEAIIRRARVVPHDVYFVDRCGENPAPVTTQDLEDFDLFINDLGLVEPRPQSRNAQLAVAQDGEDQSAHHVSRRAEVDDDDHNERGHRSRKRRRL</sequence>
<protein>
    <submittedName>
        <fullName evidence="3">Uncharacterized protein</fullName>
    </submittedName>
</protein>
<reference evidence="3 4" key="1">
    <citation type="submission" date="2018-02" db="EMBL/GenBank/DDBJ databases">
        <title>The genomes of Aspergillus section Nigri reveals drivers in fungal speciation.</title>
        <authorList>
            <consortium name="DOE Joint Genome Institute"/>
            <person name="Vesth T.C."/>
            <person name="Nybo J."/>
            <person name="Theobald S."/>
            <person name="Brandl J."/>
            <person name="Frisvad J.C."/>
            <person name="Nielsen K.F."/>
            <person name="Lyhne E.K."/>
            <person name="Kogle M.E."/>
            <person name="Kuo A."/>
            <person name="Riley R."/>
            <person name="Clum A."/>
            <person name="Nolan M."/>
            <person name="Lipzen A."/>
            <person name="Salamov A."/>
            <person name="Henrissat B."/>
            <person name="Wiebenga A."/>
            <person name="De vries R.P."/>
            <person name="Grigoriev I.V."/>
            <person name="Mortensen U.H."/>
            <person name="Andersen M.R."/>
            <person name="Baker S.E."/>
        </authorList>
    </citation>
    <scope>NUCLEOTIDE SEQUENCE [LARGE SCALE GENOMIC DNA]</scope>
    <source>
        <strain evidence="3 4">CBS 115571</strain>
    </source>
</reference>
<feature type="region of interest" description="Disordered" evidence="2">
    <location>
        <begin position="251"/>
        <end position="294"/>
    </location>
</feature>
<evidence type="ECO:0000313" key="4">
    <source>
        <dbReference type="Proteomes" id="UP000249829"/>
    </source>
</evidence>
<dbReference type="AlphaFoldDB" id="A0A2V5H088"/>
<dbReference type="OMA" id="DIMALTC"/>